<keyword evidence="2" id="KW-1133">Transmembrane helix</keyword>
<dbReference type="NCBIfam" id="TIGR00254">
    <property type="entry name" value="GGDEF"/>
    <property type="match status" value="1"/>
</dbReference>
<dbReference type="CDD" id="cd01948">
    <property type="entry name" value="EAL"/>
    <property type="match status" value="1"/>
</dbReference>
<dbReference type="InterPro" id="IPR000014">
    <property type="entry name" value="PAS"/>
</dbReference>
<dbReference type="SMART" id="SM00052">
    <property type="entry name" value="EAL"/>
    <property type="match status" value="1"/>
</dbReference>
<organism evidence="6 7">
    <name type="scientific">Marinibaculum pumilum</name>
    <dbReference type="NCBI Taxonomy" id="1766165"/>
    <lineage>
        <taxon>Bacteria</taxon>
        <taxon>Pseudomonadati</taxon>
        <taxon>Pseudomonadota</taxon>
        <taxon>Alphaproteobacteria</taxon>
        <taxon>Rhodospirillales</taxon>
        <taxon>Rhodospirillaceae</taxon>
        <taxon>Marinibaculum</taxon>
    </lineage>
</organism>
<dbReference type="RefSeq" id="WP_379897846.1">
    <property type="nucleotide sequence ID" value="NZ_JBHRTR010000007.1"/>
</dbReference>
<dbReference type="SUPFAM" id="SSF55073">
    <property type="entry name" value="Nucleotide cyclase"/>
    <property type="match status" value="1"/>
</dbReference>
<sequence length="1041" mass="115234">MNARQITVLTLILGLVIGFTILRDRVPLLRNLEAASIDLRYTLRGPRDVGDEVVVLLIDDETIAELGRWPLSRDVFSRTLGSLKAAEPRLIVFDMLFTERQEDIPTALQQQLHAAIAALPAEDRMRLPLAQLLTQANVDSRFGETIGGLGNVIMPYAFQPPRNGKVTVAAGNGQNGAASDIPAGQGAGPPEPGYVQDSAYRHYRLPDGMSHRLPAAPGRLLAPVASIGEQARRTGHVQIFFDTDGSPRYEFPVLAYNDSLYPSLPVVATADFLGVAPDDIRLNLPDEIRLGDRRVPLDRHLRLPINYAGAAGTYPTYSFADVAQGRVDPSVFHDRLVIIGGAALGLNDTFETPFSTMMPGAERYATVIDQLLHGLTPRTPDWATALEIAAVLLGGILVAWMTATVRTLWSGLLTLGLIAGWWAFQQVLFQELYIVIGVVAPTAAFALGFLAISVDRAWAEEVRRREAEDELRRSEERYALATRGANDGVWDWAIEDGQLYVSQRWREMVGALEEDKIERLEDWISWLFPEDRADFRAQLDVHLRGETGQFDHQYRVMHSDGMPRWMRARGVAIRKEDGTPTRMAGSQTDITESKRMEEEIVHGNLYDRLTDLPNRVLLKERLGQALARYDSGATAGIALFYIDLDRFTLVNDSLGYAAGDRVLIAVGRRLRSLVGKADTLARVGGNEYVLLVEGIANGAAALAHAEKVQETLSSAHAESGRRIVLTASIGYVLAGRETKDAEVTIRASRLAMLEAKANGGARVCGYDPNMQSRVTERLDVENELRRAIAQEGEILLHYQPIVRLTDGQIAGFESLMRWRHPGRGFVSPAEFIPLAEETGLIVELGQRALILGCRTLAEWHRRYGDEIWLSINVSARQLAERVVVDQVKQALQMSGVRPGALKIELTESVAMANPETAIATLEEIAELGVKISIDDFGTGHSSLAYIHRLPFDLLKIDRFFTSRLAESRQGMEIVETIATLGHNLGREMVAEGIERKDQIAALRTLPITYGQGYYFGRPMPEEMVRELLDRQYGLLEVARKA</sequence>
<dbReference type="Gene3D" id="3.30.450.20">
    <property type="entry name" value="PAS domain"/>
    <property type="match status" value="1"/>
</dbReference>
<dbReference type="SMART" id="SM00267">
    <property type="entry name" value="GGDEF"/>
    <property type="match status" value="1"/>
</dbReference>
<dbReference type="InterPro" id="IPR029787">
    <property type="entry name" value="Nucleotide_cyclase"/>
</dbReference>
<dbReference type="InterPro" id="IPR035965">
    <property type="entry name" value="PAS-like_dom_sf"/>
</dbReference>
<dbReference type="SMART" id="SM00091">
    <property type="entry name" value="PAS"/>
    <property type="match status" value="1"/>
</dbReference>
<dbReference type="PROSITE" id="PS50887">
    <property type="entry name" value="GGDEF"/>
    <property type="match status" value="1"/>
</dbReference>
<evidence type="ECO:0000259" key="3">
    <source>
        <dbReference type="PROSITE" id="PS50113"/>
    </source>
</evidence>
<dbReference type="Pfam" id="PF00563">
    <property type="entry name" value="EAL"/>
    <property type="match status" value="1"/>
</dbReference>
<protein>
    <submittedName>
        <fullName evidence="6">EAL domain-containing protein</fullName>
    </submittedName>
</protein>
<dbReference type="PANTHER" id="PTHR44757:SF2">
    <property type="entry name" value="BIOFILM ARCHITECTURE MAINTENANCE PROTEIN MBAA"/>
    <property type="match status" value="1"/>
</dbReference>
<feature type="transmembrane region" description="Helical" evidence="2">
    <location>
        <begin position="6"/>
        <end position="22"/>
    </location>
</feature>
<dbReference type="InterPro" id="IPR043128">
    <property type="entry name" value="Rev_trsase/Diguanyl_cyclase"/>
</dbReference>
<dbReference type="InterPro" id="IPR052155">
    <property type="entry name" value="Biofilm_reg_signaling"/>
</dbReference>
<feature type="coiled-coil region" evidence="1">
    <location>
        <begin position="457"/>
        <end position="484"/>
    </location>
</feature>
<feature type="transmembrane region" description="Helical" evidence="2">
    <location>
        <begin position="407"/>
        <end position="424"/>
    </location>
</feature>
<keyword evidence="1" id="KW-0175">Coiled coil</keyword>
<dbReference type="InterPro" id="IPR001633">
    <property type="entry name" value="EAL_dom"/>
</dbReference>
<dbReference type="Pfam" id="PF05226">
    <property type="entry name" value="CHASE2"/>
    <property type="match status" value="1"/>
</dbReference>
<dbReference type="InterPro" id="IPR000700">
    <property type="entry name" value="PAS-assoc_C"/>
</dbReference>
<dbReference type="SUPFAM" id="SSF141868">
    <property type="entry name" value="EAL domain-like"/>
    <property type="match status" value="1"/>
</dbReference>
<evidence type="ECO:0000313" key="6">
    <source>
        <dbReference type="EMBL" id="MFC3226075.1"/>
    </source>
</evidence>
<accession>A0ABV7KUU9</accession>
<dbReference type="SMART" id="SM00086">
    <property type="entry name" value="PAC"/>
    <property type="match status" value="1"/>
</dbReference>
<gene>
    <name evidence="6" type="ORF">ACFOGJ_02480</name>
</gene>
<evidence type="ECO:0000256" key="2">
    <source>
        <dbReference type="SAM" id="Phobius"/>
    </source>
</evidence>
<evidence type="ECO:0000256" key="1">
    <source>
        <dbReference type="SAM" id="Coils"/>
    </source>
</evidence>
<name>A0ABV7KUU9_9PROT</name>
<dbReference type="SMART" id="SM01080">
    <property type="entry name" value="CHASE2"/>
    <property type="match status" value="1"/>
</dbReference>
<dbReference type="Gene3D" id="3.30.70.270">
    <property type="match status" value="1"/>
</dbReference>
<evidence type="ECO:0000259" key="4">
    <source>
        <dbReference type="PROSITE" id="PS50883"/>
    </source>
</evidence>
<dbReference type="CDD" id="cd00130">
    <property type="entry name" value="PAS"/>
    <property type="match status" value="1"/>
</dbReference>
<dbReference type="EMBL" id="JBHRTR010000007">
    <property type="protein sequence ID" value="MFC3226075.1"/>
    <property type="molecule type" value="Genomic_DNA"/>
</dbReference>
<keyword evidence="2" id="KW-0812">Transmembrane</keyword>
<feature type="domain" description="PAC" evidence="3">
    <location>
        <begin position="550"/>
        <end position="602"/>
    </location>
</feature>
<feature type="domain" description="EAL" evidence="4">
    <location>
        <begin position="777"/>
        <end position="1032"/>
    </location>
</feature>
<dbReference type="InterPro" id="IPR013655">
    <property type="entry name" value="PAS_fold_3"/>
</dbReference>
<keyword evidence="7" id="KW-1185">Reference proteome</keyword>
<feature type="transmembrane region" description="Helical" evidence="2">
    <location>
        <begin position="431"/>
        <end position="454"/>
    </location>
</feature>
<dbReference type="PANTHER" id="PTHR44757">
    <property type="entry name" value="DIGUANYLATE CYCLASE DGCP"/>
    <property type="match status" value="1"/>
</dbReference>
<dbReference type="NCBIfam" id="TIGR00229">
    <property type="entry name" value="sensory_box"/>
    <property type="match status" value="1"/>
</dbReference>
<dbReference type="Gene3D" id="3.20.20.450">
    <property type="entry name" value="EAL domain"/>
    <property type="match status" value="1"/>
</dbReference>
<dbReference type="CDD" id="cd01949">
    <property type="entry name" value="GGDEF"/>
    <property type="match status" value="1"/>
</dbReference>
<dbReference type="Proteomes" id="UP001595528">
    <property type="component" value="Unassembled WGS sequence"/>
</dbReference>
<dbReference type="InterPro" id="IPR035919">
    <property type="entry name" value="EAL_sf"/>
</dbReference>
<feature type="transmembrane region" description="Helical" evidence="2">
    <location>
        <begin position="382"/>
        <end position="401"/>
    </location>
</feature>
<dbReference type="PROSITE" id="PS50113">
    <property type="entry name" value="PAC"/>
    <property type="match status" value="1"/>
</dbReference>
<keyword evidence="2" id="KW-0472">Membrane</keyword>
<dbReference type="InterPro" id="IPR000160">
    <property type="entry name" value="GGDEF_dom"/>
</dbReference>
<dbReference type="SUPFAM" id="SSF55785">
    <property type="entry name" value="PYP-like sensor domain (PAS domain)"/>
    <property type="match status" value="1"/>
</dbReference>
<dbReference type="InterPro" id="IPR001610">
    <property type="entry name" value="PAC"/>
</dbReference>
<dbReference type="InterPro" id="IPR007890">
    <property type="entry name" value="CHASE2"/>
</dbReference>
<dbReference type="Pfam" id="PF00990">
    <property type="entry name" value="GGDEF"/>
    <property type="match status" value="1"/>
</dbReference>
<proteinExistence type="predicted"/>
<comment type="caution">
    <text evidence="6">The sequence shown here is derived from an EMBL/GenBank/DDBJ whole genome shotgun (WGS) entry which is preliminary data.</text>
</comment>
<dbReference type="Pfam" id="PF08447">
    <property type="entry name" value="PAS_3"/>
    <property type="match status" value="1"/>
</dbReference>
<evidence type="ECO:0000259" key="5">
    <source>
        <dbReference type="PROSITE" id="PS50887"/>
    </source>
</evidence>
<feature type="domain" description="GGDEF" evidence="5">
    <location>
        <begin position="635"/>
        <end position="768"/>
    </location>
</feature>
<dbReference type="PROSITE" id="PS50883">
    <property type="entry name" value="EAL"/>
    <property type="match status" value="1"/>
</dbReference>
<reference evidence="7" key="1">
    <citation type="journal article" date="2019" name="Int. J. Syst. Evol. Microbiol.">
        <title>The Global Catalogue of Microorganisms (GCM) 10K type strain sequencing project: providing services to taxonomists for standard genome sequencing and annotation.</title>
        <authorList>
            <consortium name="The Broad Institute Genomics Platform"/>
            <consortium name="The Broad Institute Genome Sequencing Center for Infectious Disease"/>
            <person name="Wu L."/>
            <person name="Ma J."/>
        </authorList>
    </citation>
    <scope>NUCLEOTIDE SEQUENCE [LARGE SCALE GENOMIC DNA]</scope>
    <source>
        <strain evidence="7">KCTC 42964</strain>
    </source>
</reference>
<evidence type="ECO:0000313" key="7">
    <source>
        <dbReference type="Proteomes" id="UP001595528"/>
    </source>
</evidence>